<keyword evidence="4" id="KW-1185">Reference proteome</keyword>
<protein>
    <recommendedName>
        <fullName evidence="5">MARVEL domain-containing protein</fullName>
    </recommendedName>
</protein>
<sequence length="218" mass="24097">MTYTTMAAPTPNWKKRILLPIWIIRICAMVFLIAAFSWAVWAVQNSNDLADLELNMAVVVVYLIILVLVLLGDVAQMILFFIHRLTPLPFLVINALQTAFWTGDAIMQFVYIGRSGNGAGIGLNIFLFILYVSLLIYAIIGFNRSRKQRKLGQYVPAHNPTGDELPDYNGPAVSSQHTAYQSPMHTGGDLGEHSIPHPNHGAANDYYPDAPTKPAAMA</sequence>
<feature type="transmembrane region" description="Helical" evidence="2">
    <location>
        <begin position="118"/>
        <end position="140"/>
    </location>
</feature>
<keyword evidence="2" id="KW-1133">Transmembrane helix</keyword>
<name>A0A6A5U758_9PLEO</name>
<reference evidence="3" key="1">
    <citation type="journal article" date="2020" name="Stud. Mycol.">
        <title>101 Dothideomycetes genomes: a test case for predicting lifestyles and emergence of pathogens.</title>
        <authorList>
            <person name="Haridas S."/>
            <person name="Albert R."/>
            <person name="Binder M."/>
            <person name="Bloem J."/>
            <person name="Labutti K."/>
            <person name="Salamov A."/>
            <person name="Andreopoulos B."/>
            <person name="Baker S."/>
            <person name="Barry K."/>
            <person name="Bills G."/>
            <person name="Bluhm B."/>
            <person name="Cannon C."/>
            <person name="Castanera R."/>
            <person name="Culley D."/>
            <person name="Daum C."/>
            <person name="Ezra D."/>
            <person name="Gonzalez J."/>
            <person name="Henrissat B."/>
            <person name="Kuo A."/>
            <person name="Liang C."/>
            <person name="Lipzen A."/>
            <person name="Lutzoni F."/>
            <person name="Magnuson J."/>
            <person name="Mondo S."/>
            <person name="Nolan M."/>
            <person name="Ohm R."/>
            <person name="Pangilinan J."/>
            <person name="Park H.-J."/>
            <person name="Ramirez L."/>
            <person name="Alfaro M."/>
            <person name="Sun H."/>
            <person name="Tritt A."/>
            <person name="Yoshinaga Y."/>
            <person name="Zwiers L.-H."/>
            <person name="Turgeon B."/>
            <person name="Goodwin S."/>
            <person name="Spatafora J."/>
            <person name="Crous P."/>
            <person name="Grigoriev I."/>
        </authorList>
    </citation>
    <scope>NUCLEOTIDE SEQUENCE</scope>
    <source>
        <strain evidence="3">CBS 675.92</strain>
    </source>
</reference>
<feature type="compositionally biased region" description="Polar residues" evidence="1">
    <location>
        <begin position="172"/>
        <end position="184"/>
    </location>
</feature>
<feature type="transmembrane region" description="Helical" evidence="2">
    <location>
        <begin position="21"/>
        <end position="44"/>
    </location>
</feature>
<proteinExistence type="predicted"/>
<gene>
    <name evidence="3" type="ORF">CC80DRAFT_444276</name>
</gene>
<evidence type="ECO:0000313" key="4">
    <source>
        <dbReference type="Proteomes" id="UP000800035"/>
    </source>
</evidence>
<evidence type="ECO:0000256" key="2">
    <source>
        <dbReference type="SAM" id="Phobius"/>
    </source>
</evidence>
<evidence type="ECO:0000256" key="1">
    <source>
        <dbReference type="SAM" id="MobiDB-lite"/>
    </source>
</evidence>
<feature type="transmembrane region" description="Helical" evidence="2">
    <location>
        <begin position="88"/>
        <end position="112"/>
    </location>
</feature>
<dbReference type="AlphaFoldDB" id="A0A6A5U758"/>
<keyword evidence="2" id="KW-0472">Membrane</keyword>
<organism evidence="3 4">
    <name type="scientific">Byssothecium circinans</name>
    <dbReference type="NCBI Taxonomy" id="147558"/>
    <lineage>
        <taxon>Eukaryota</taxon>
        <taxon>Fungi</taxon>
        <taxon>Dikarya</taxon>
        <taxon>Ascomycota</taxon>
        <taxon>Pezizomycotina</taxon>
        <taxon>Dothideomycetes</taxon>
        <taxon>Pleosporomycetidae</taxon>
        <taxon>Pleosporales</taxon>
        <taxon>Massarineae</taxon>
        <taxon>Massarinaceae</taxon>
        <taxon>Byssothecium</taxon>
    </lineage>
</organism>
<evidence type="ECO:0008006" key="5">
    <source>
        <dbReference type="Google" id="ProtNLM"/>
    </source>
</evidence>
<feature type="transmembrane region" description="Helical" evidence="2">
    <location>
        <begin position="56"/>
        <end position="81"/>
    </location>
</feature>
<dbReference type="OrthoDB" id="5211263at2759"/>
<evidence type="ECO:0000313" key="3">
    <source>
        <dbReference type="EMBL" id="KAF1956957.1"/>
    </source>
</evidence>
<dbReference type="EMBL" id="ML976990">
    <property type="protein sequence ID" value="KAF1956957.1"/>
    <property type="molecule type" value="Genomic_DNA"/>
</dbReference>
<accession>A0A6A5U758</accession>
<feature type="region of interest" description="Disordered" evidence="1">
    <location>
        <begin position="162"/>
        <end position="208"/>
    </location>
</feature>
<dbReference type="Proteomes" id="UP000800035">
    <property type="component" value="Unassembled WGS sequence"/>
</dbReference>
<keyword evidence="2" id="KW-0812">Transmembrane</keyword>